<evidence type="ECO:0000313" key="2">
    <source>
        <dbReference type="EMBL" id="MFC4565042.1"/>
    </source>
</evidence>
<name>A0ABV9E1W3_9ACTN</name>
<organism evidence="2 3">
    <name type="scientific">Nocardiopsis mangrovi</name>
    <dbReference type="NCBI Taxonomy" id="1179818"/>
    <lineage>
        <taxon>Bacteria</taxon>
        <taxon>Bacillati</taxon>
        <taxon>Actinomycetota</taxon>
        <taxon>Actinomycetes</taxon>
        <taxon>Streptosporangiales</taxon>
        <taxon>Nocardiopsidaceae</taxon>
        <taxon>Nocardiopsis</taxon>
    </lineage>
</organism>
<evidence type="ECO:0000259" key="1">
    <source>
        <dbReference type="PROSITE" id="PS50011"/>
    </source>
</evidence>
<dbReference type="EMBL" id="JBHSFQ010000031">
    <property type="protein sequence ID" value="MFC4565042.1"/>
    <property type="molecule type" value="Genomic_DNA"/>
</dbReference>
<dbReference type="InterPro" id="IPR002575">
    <property type="entry name" value="Aminoglycoside_PTrfase"/>
</dbReference>
<feature type="domain" description="Protein kinase" evidence="1">
    <location>
        <begin position="10"/>
        <end position="288"/>
    </location>
</feature>
<comment type="caution">
    <text evidence="2">The sequence shown here is derived from an EMBL/GenBank/DDBJ whole genome shotgun (WGS) entry which is preliminary data.</text>
</comment>
<gene>
    <name evidence="2" type="ORF">ACFO4E_24565</name>
</gene>
<dbReference type="Pfam" id="PF01636">
    <property type="entry name" value="APH"/>
    <property type="match status" value="1"/>
</dbReference>
<proteinExistence type="predicted"/>
<sequence>MKRFTWERLPEPARDAFEAEFGRVIATSTTPAGLTVGIASRISTERTTVFVKAVPRRSPAIGDYRRERVVLEALPAAVPAPQLLWVSDAGWLTLAVEHVEGRHADLSADATAVMGALALMRDVLTPTPVDVPRLTDDGEKLSAILAGAREAAEVPVAYRKVLDGADLSLFDGDALVHGDLVPSNLLVTEDGRVSVVDWAMAGRGPAWLDAALLITPLIAAGYSPADAEEWAAGHPEWSAAPPAALDALAVMQVVFFAEKAERGPEWLRDDRRASLWAHDAWARHRIGV</sequence>
<dbReference type="RefSeq" id="WP_378578665.1">
    <property type="nucleotide sequence ID" value="NZ_JBHSFQ010000031.1"/>
</dbReference>
<dbReference type="InterPro" id="IPR011009">
    <property type="entry name" value="Kinase-like_dom_sf"/>
</dbReference>
<dbReference type="InterPro" id="IPR000719">
    <property type="entry name" value="Prot_kinase_dom"/>
</dbReference>
<dbReference type="PROSITE" id="PS50011">
    <property type="entry name" value="PROTEIN_KINASE_DOM"/>
    <property type="match status" value="1"/>
</dbReference>
<reference evidence="3" key="1">
    <citation type="journal article" date="2019" name="Int. J. Syst. Evol. Microbiol.">
        <title>The Global Catalogue of Microorganisms (GCM) 10K type strain sequencing project: providing services to taxonomists for standard genome sequencing and annotation.</title>
        <authorList>
            <consortium name="The Broad Institute Genomics Platform"/>
            <consortium name="The Broad Institute Genome Sequencing Center for Infectious Disease"/>
            <person name="Wu L."/>
            <person name="Ma J."/>
        </authorList>
    </citation>
    <scope>NUCLEOTIDE SEQUENCE [LARGE SCALE GENOMIC DNA]</scope>
    <source>
        <strain evidence="3">XZYJ18</strain>
    </source>
</reference>
<dbReference type="Proteomes" id="UP001595923">
    <property type="component" value="Unassembled WGS sequence"/>
</dbReference>
<evidence type="ECO:0000313" key="3">
    <source>
        <dbReference type="Proteomes" id="UP001595923"/>
    </source>
</evidence>
<dbReference type="SUPFAM" id="SSF56112">
    <property type="entry name" value="Protein kinase-like (PK-like)"/>
    <property type="match status" value="1"/>
</dbReference>
<accession>A0ABV9E1W3</accession>
<protein>
    <submittedName>
        <fullName evidence="2">Phosphotransferase family protein</fullName>
    </submittedName>
</protein>
<dbReference type="Gene3D" id="3.90.1200.10">
    <property type="match status" value="1"/>
</dbReference>
<keyword evidence="3" id="KW-1185">Reference proteome</keyword>